<feature type="transmembrane region" description="Helical" evidence="6">
    <location>
        <begin position="110"/>
        <end position="129"/>
    </location>
</feature>
<gene>
    <name evidence="7" type="ORF">SAMN05444277_11676</name>
</gene>
<evidence type="ECO:0000313" key="7">
    <source>
        <dbReference type="EMBL" id="SFQ51407.1"/>
    </source>
</evidence>
<keyword evidence="8" id="KW-1185">Reference proteome</keyword>
<evidence type="ECO:0000256" key="2">
    <source>
        <dbReference type="ARBA" id="ARBA00022475"/>
    </source>
</evidence>
<dbReference type="RefSeq" id="WP_090662692.1">
    <property type="nucleotide sequence ID" value="NZ_FOXQ01000016.1"/>
</dbReference>
<dbReference type="Pfam" id="PF01943">
    <property type="entry name" value="Polysacc_synt"/>
    <property type="match status" value="1"/>
</dbReference>
<evidence type="ECO:0000256" key="3">
    <source>
        <dbReference type="ARBA" id="ARBA00022692"/>
    </source>
</evidence>
<proteinExistence type="predicted"/>
<dbReference type="PANTHER" id="PTHR30250">
    <property type="entry name" value="PST FAMILY PREDICTED COLANIC ACID TRANSPORTER"/>
    <property type="match status" value="1"/>
</dbReference>
<reference evidence="7 8" key="1">
    <citation type="submission" date="2016-10" db="EMBL/GenBank/DDBJ databases">
        <authorList>
            <person name="de Groot N.N."/>
        </authorList>
    </citation>
    <scope>NUCLEOTIDE SEQUENCE [LARGE SCALE GENOMIC DNA]</scope>
    <source>
        <strain evidence="7 8">DSM 28286</strain>
    </source>
</reference>
<keyword evidence="2" id="KW-1003">Cell membrane</keyword>
<evidence type="ECO:0000313" key="8">
    <source>
        <dbReference type="Proteomes" id="UP000199031"/>
    </source>
</evidence>
<accession>A0A1I5Z5L4</accession>
<organism evidence="7 8">
    <name type="scientific">Parafilimonas terrae</name>
    <dbReference type="NCBI Taxonomy" id="1465490"/>
    <lineage>
        <taxon>Bacteria</taxon>
        <taxon>Pseudomonadati</taxon>
        <taxon>Bacteroidota</taxon>
        <taxon>Chitinophagia</taxon>
        <taxon>Chitinophagales</taxon>
        <taxon>Chitinophagaceae</taxon>
        <taxon>Parafilimonas</taxon>
    </lineage>
</organism>
<keyword evidence="3 6" id="KW-0812">Transmembrane</keyword>
<sequence length="457" mass="50732">MLSVITKRLKSKFKKDKDFKEIAKGGGTSFIVNAIGMGFGYFFVILVSKIYGSNSASIYGRYVLVTLLLRIGSIVTRFGCDTSMLRFVAAFAPRKLGGNIKQISKKFSRLLLLFGIITSTIVVIGSSFWGKILKMPQNIVILSAFFILPMAFGLFYSQSLRGLKKIGISSFLRTSALPTLNFILLPLFLLFVPKQSILYNDLPTYAFFTAILITSLIGFIFWKKFQSAVSNNDNFDASHSKSYKQLINNSYPLLLVESMSFLSTWIDQLMLGVMGSNEDVGILNLCVKYGMLSSLSLQAINTISAPKFSEYFFNKDYKNLAKNFRSTTKIIFWTTFPIVTCFIIFPSFFLNIMGKSFSSGSLALVLLSVAALINVMTGSVGILLQMTGHQKIVQNVLLISVVIEVFLNAILIPSYGVTGAAIASISGTSIRNFSLSYYVKKYFGFNSIYFPGLRNLS</sequence>
<evidence type="ECO:0000256" key="1">
    <source>
        <dbReference type="ARBA" id="ARBA00004651"/>
    </source>
</evidence>
<dbReference type="AlphaFoldDB" id="A0A1I5Z5L4"/>
<evidence type="ECO:0000256" key="4">
    <source>
        <dbReference type="ARBA" id="ARBA00022989"/>
    </source>
</evidence>
<feature type="transmembrane region" description="Helical" evidence="6">
    <location>
        <begin position="330"/>
        <end position="350"/>
    </location>
</feature>
<dbReference type="InterPro" id="IPR002797">
    <property type="entry name" value="Polysacc_synth"/>
</dbReference>
<name>A0A1I5Z5L4_9BACT</name>
<protein>
    <submittedName>
        <fullName evidence="7">Membrane protein involved in the export of O-antigen and teichoic acid</fullName>
    </submittedName>
</protein>
<feature type="transmembrane region" description="Helical" evidence="6">
    <location>
        <begin position="396"/>
        <end position="415"/>
    </location>
</feature>
<feature type="transmembrane region" description="Helical" evidence="6">
    <location>
        <begin position="67"/>
        <end position="89"/>
    </location>
</feature>
<dbReference type="STRING" id="1465490.SAMN05444277_11676"/>
<dbReference type="InterPro" id="IPR050833">
    <property type="entry name" value="Poly_Biosynth_Transport"/>
</dbReference>
<keyword evidence="4 6" id="KW-1133">Transmembrane helix</keyword>
<dbReference type="EMBL" id="FOXQ01000016">
    <property type="protein sequence ID" value="SFQ51407.1"/>
    <property type="molecule type" value="Genomic_DNA"/>
</dbReference>
<dbReference type="Proteomes" id="UP000199031">
    <property type="component" value="Unassembled WGS sequence"/>
</dbReference>
<evidence type="ECO:0000256" key="6">
    <source>
        <dbReference type="SAM" id="Phobius"/>
    </source>
</evidence>
<feature type="transmembrane region" description="Helical" evidence="6">
    <location>
        <begin position="21"/>
        <end position="47"/>
    </location>
</feature>
<keyword evidence="5 6" id="KW-0472">Membrane</keyword>
<feature type="transmembrane region" description="Helical" evidence="6">
    <location>
        <begin position="362"/>
        <end position="384"/>
    </location>
</feature>
<dbReference type="OrthoDB" id="824226at2"/>
<evidence type="ECO:0000256" key="5">
    <source>
        <dbReference type="ARBA" id="ARBA00023136"/>
    </source>
</evidence>
<dbReference type="PANTHER" id="PTHR30250:SF11">
    <property type="entry name" value="O-ANTIGEN TRANSPORTER-RELATED"/>
    <property type="match status" value="1"/>
</dbReference>
<feature type="transmembrane region" description="Helical" evidence="6">
    <location>
        <begin position="205"/>
        <end position="222"/>
    </location>
</feature>
<feature type="transmembrane region" description="Helical" evidence="6">
    <location>
        <begin position="135"/>
        <end position="156"/>
    </location>
</feature>
<dbReference type="GO" id="GO:0005886">
    <property type="term" value="C:plasma membrane"/>
    <property type="evidence" value="ECO:0007669"/>
    <property type="project" value="UniProtKB-SubCell"/>
</dbReference>
<feature type="transmembrane region" description="Helical" evidence="6">
    <location>
        <begin position="176"/>
        <end position="193"/>
    </location>
</feature>
<comment type="subcellular location">
    <subcellularLocation>
        <location evidence="1">Cell membrane</location>
        <topology evidence="1">Multi-pass membrane protein</topology>
    </subcellularLocation>
</comment>